<comment type="caution">
    <text evidence="3">The sequence shown here is derived from an EMBL/GenBank/DDBJ whole genome shotgun (WGS) entry which is preliminary data.</text>
</comment>
<feature type="domain" description="NAD-dependent epimerase/dehydratase" evidence="2">
    <location>
        <begin position="3"/>
        <end position="211"/>
    </location>
</feature>
<dbReference type="InterPro" id="IPR036291">
    <property type="entry name" value="NAD(P)-bd_dom_sf"/>
</dbReference>
<gene>
    <name evidence="3" type="ORF">BKA02_002618</name>
</gene>
<dbReference type="RefSeq" id="WP_179434700.1">
    <property type="nucleotide sequence ID" value="NZ_BAABLC010000004.1"/>
</dbReference>
<evidence type="ECO:0000256" key="1">
    <source>
        <dbReference type="SAM" id="MobiDB-lite"/>
    </source>
</evidence>
<dbReference type="Gene3D" id="3.40.50.720">
    <property type="entry name" value="NAD(P)-binding Rossmann-like Domain"/>
    <property type="match status" value="1"/>
</dbReference>
<dbReference type="Pfam" id="PF01370">
    <property type="entry name" value="Epimerase"/>
    <property type="match status" value="1"/>
</dbReference>
<dbReference type="InterPro" id="IPR051783">
    <property type="entry name" value="NAD(P)-dependent_oxidoreduct"/>
</dbReference>
<feature type="region of interest" description="Disordered" evidence="1">
    <location>
        <begin position="237"/>
        <end position="274"/>
    </location>
</feature>
<dbReference type="InterPro" id="IPR001509">
    <property type="entry name" value="Epimerase_deHydtase"/>
</dbReference>
<keyword evidence="4" id="KW-1185">Reference proteome</keyword>
<dbReference type="EMBL" id="JACCBH010000001">
    <property type="protein sequence ID" value="NYD55563.1"/>
    <property type="molecule type" value="Genomic_DNA"/>
</dbReference>
<name>A0A7Y9EX67_9MICO</name>
<sequence>MRIFLAGGSGVIGSRLIPALVENGHDITATTRGSENAGFIQSRGARPVVVDVYDEPRLGLVVAEAAPELILHELTDLGDYDTDANARLRRVGTGNLVAAAQAAGVERMMVQSIAWAYADGDTLAVEDDPIQAGSAVEEMESVVRRLPRATVLRYGMLYGPGTWYAPGARMSNAVTAGLIPATPSITSFVHIDDVVAATVQAIDWVDGAYNIVDDDPAPATEWLPVYAAGLGAPAPAVADAPSDAPRGRGASNAKARAAGWTPLHPTWRDGFPRA</sequence>
<evidence type="ECO:0000313" key="3">
    <source>
        <dbReference type="EMBL" id="NYD55563.1"/>
    </source>
</evidence>
<evidence type="ECO:0000259" key="2">
    <source>
        <dbReference type="Pfam" id="PF01370"/>
    </source>
</evidence>
<reference evidence="3 4" key="1">
    <citation type="submission" date="2020-07" db="EMBL/GenBank/DDBJ databases">
        <title>Sequencing the genomes of 1000 actinobacteria strains.</title>
        <authorList>
            <person name="Klenk H.-P."/>
        </authorList>
    </citation>
    <scope>NUCLEOTIDE SEQUENCE [LARGE SCALE GENOMIC DNA]</scope>
    <source>
        <strain evidence="3 4">DSM 22185</strain>
    </source>
</reference>
<dbReference type="Proteomes" id="UP000552045">
    <property type="component" value="Unassembled WGS sequence"/>
</dbReference>
<dbReference type="SUPFAM" id="SSF51735">
    <property type="entry name" value="NAD(P)-binding Rossmann-fold domains"/>
    <property type="match status" value="1"/>
</dbReference>
<dbReference type="AlphaFoldDB" id="A0A7Y9EX67"/>
<protein>
    <submittedName>
        <fullName evidence="3">Nucleoside-diphosphate-sugar epimerase</fullName>
    </submittedName>
</protein>
<evidence type="ECO:0000313" key="4">
    <source>
        <dbReference type="Proteomes" id="UP000552045"/>
    </source>
</evidence>
<dbReference type="GO" id="GO:0005737">
    <property type="term" value="C:cytoplasm"/>
    <property type="evidence" value="ECO:0007669"/>
    <property type="project" value="TreeGrafter"/>
</dbReference>
<accession>A0A7Y9EX67</accession>
<dbReference type="PANTHER" id="PTHR48079:SF6">
    <property type="entry name" value="NAD(P)-BINDING DOMAIN-CONTAINING PROTEIN-RELATED"/>
    <property type="match status" value="1"/>
</dbReference>
<dbReference type="PANTHER" id="PTHR48079">
    <property type="entry name" value="PROTEIN YEEZ"/>
    <property type="match status" value="1"/>
</dbReference>
<organism evidence="3 4">
    <name type="scientific">Microbacterium pseudoresistens</name>
    <dbReference type="NCBI Taxonomy" id="640634"/>
    <lineage>
        <taxon>Bacteria</taxon>
        <taxon>Bacillati</taxon>
        <taxon>Actinomycetota</taxon>
        <taxon>Actinomycetes</taxon>
        <taxon>Micrococcales</taxon>
        <taxon>Microbacteriaceae</taxon>
        <taxon>Microbacterium</taxon>
    </lineage>
</organism>
<proteinExistence type="predicted"/>
<dbReference type="GO" id="GO:0004029">
    <property type="term" value="F:aldehyde dehydrogenase (NAD+) activity"/>
    <property type="evidence" value="ECO:0007669"/>
    <property type="project" value="TreeGrafter"/>
</dbReference>